<evidence type="ECO:0000256" key="2">
    <source>
        <dbReference type="ARBA" id="ARBA00023136"/>
    </source>
</evidence>
<keyword evidence="6" id="KW-1185">Reference proteome</keyword>
<gene>
    <name evidence="5" type="ORF">F503_00091</name>
</gene>
<dbReference type="EMBL" id="KE148158">
    <property type="protein sequence ID" value="EPE04937.1"/>
    <property type="molecule type" value="Genomic_DNA"/>
</dbReference>
<organism evidence="5 6">
    <name type="scientific">Ophiostoma piceae (strain UAMH 11346)</name>
    <name type="common">Sap stain fungus</name>
    <dbReference type="NCBI Taxonomy" id="1262450"/>
    <lineage>
        <taxon>Eukaryota</taxon>
        <taxon>Fungi</taxon>
        <taxon>Dikarya</taxon>
        <taxon>Ascomycota</taxon>
        <taxon>Pezizomycotina</taxon>
        <taxon>Sordariomycetes</taxon>
        <taxon>Sordariomycetidae</taxon>
        <taxon>Ophiostomatales</taxon>
        <taxon>Ophiostomataceae</taxon>
        <taxon>Ophiostoma</taxon>
    </lineage>
</organism>
<evidence type="ECO:0000256" key="1">
    <source>
        <dbReference type="ARBA" id="ARBA00022593"/>
    </source>
</evidence>
<evidence type="ECO:0000256" key="4">
    <source>
        <dbReference type="ARBA" id="ARBA00046271"/>
    </source>
</evidence>
<proteinExistence type="predicted"/>
<dbReference type="STRING" id="1262450.S3BWL7"/>
<dbReference type="PANTHER" id="PTHR12652">
    <property type="entry name" value="PEROXISOMAL BIOGENESIS FACTOR 11"/>
    <property type="match status" value="1"/>
</dbReference>
<reference evidence="5 6" key="1">
    <citation type="journal article" date="2013" name="BMC Genomics">
        <title>The genome and transcriptome of the pine saprophyte Ophiostoma piceae, and a comparison with the bark beetle-associated pine pathogen Grosmannia clavigera.</title>
        <authorList>
            <person name="Haridas S."/>
            <person name="Wang Y."/>
            <person name="Lim L."/>
            <person name="Massoumi Alamouti S."/>
            <person name="Jackman S."/>
            <person name="Docking R."/>
            <person name="Robertson G."/>
            <person name="Birol I."/>
            <person name="Bohlmann J."/>
            <person name="Breuil C."/>
        </authorList>
    </citation>
    <scope>NUCLEOTIDE SEQUENCE [LARGE SCALE GENOMIC DNA]</scope>
    <source>
        <strain evidence="5 6">UAMH 11346</strain>
    </source>
</reference>
<dbReference type="Pfam" id="PF05648">
    <property type="entry name" value="PEX11"/>
    <property type="match status" value="1"/>
</dbReference>
<name>S3BWL7_OPHP1</name>
<evidence type="ECO:0000313" key="6">
    <source>
        <dbReference type="Proteomes" id="UP000016923"/>
    </source>
</evidence>
<keyword evidence="2" id="KW-0472">Membrane</keyword>
<evidence type="ECO:0000256" key="3">
    <source>
        <dbReference type="ARBA" id="ARBA00023140"/>
    </source>
</evidence>
<accession>S3BWL7</accession>
<evidence type="ECO:0000313" key="5">
    <source>
        <dbReference type="EMBL" id="EPE04937.1"/>
    </source>
</evidence>
<dbReference type="eggNOG" id="KOG4186">
    <property type="taxonomic scope" value="Eukaryota"/>
</dbReference>
<dbReference type="VEuPathDB" id="FungiDB:F503_00091"/>
<dbReference type="GO" id="GO:0005778">
    <property type="term" value="C:peroxisomal membrane"/>
    <property type="evidence" value="ECO:0007669"/>
    <property type="project" value="UniProtKB-SubCell"/>
</dbReference>
<sequence length="243" mass="26789">MVADALVFHPTVAHYLRFAATTVGRDKIMRTIQYFARFYAWYRLRTNATKAEVAPWVALKAILGKARKLLQAGKNLEHFKAAVTASQDPKLSTAALGSPFLRYATVGRQLSYAGYLTVELVMLPETLGVSNLSNRSLATRLKRDSMRLWTAGLLFSVAAQAYTLQRLKAREARIDRKDGEGVVESKLIAKERAASHLQLICDFADLTNTTSNLGWTSFDDGIVGLAGTASSAIGLYNQWKKTA</sequence>
<dbReference type="OMA" id="AYHPTVA"/>
<comment type="subcellular location">
    <subcellularLocation>
        <location evidence="4">Peroxisome membrane</location>
    </subcellularLocation>
</comment>
<dbReference type="GO" id="GO:0016559">
    <property type="term" value="P:peroxisome fission"/>
    <property type="evidence" value="ECO:0007669"/>
    <property type="project" value="InterPro"/>
</dbReference>
<dbReference type="PANTHER" id="PTHR12652:SF50">
    <property type="entry name" value="PEROXIN 11"/>
    <property type="match status" value="1"/>
</dbReference>
<dbReference type="HOGENOM" id="CLU_049216_0_0_1"/>
<protein>
    <submittedName>
        <fullName evidence="5">Peroxisomal biogenesis factor</fullName>
    </submittedName>
</protein>
<dbReference type="OrthoDB" id="411017at2759"/>
<dbReference type="InterPro" id="IPR008733">
    <property type="entry name" value="PEX11"/>
</dbReference>
<keyword evidence="1" id="KW-0962">Peroxisome biogenesis</keyword>
<keyword evidence="3" id="KW-0576">Peroxisome</keyword>
<dbReference type="Proteomes" id="UP000016923">
    <property type="component" value="Unassembled WGS sequence"/>
</dbReference>
<dbReference type="AlphaFoldDB" id="S3BWL7"/>